<sequence>MTDLKYDAVPPIVIPAKEPASSPENAAVVVFLHGLGSKAEEWTWLPSKLHSLHPHLTFHLPTAPHNPLLRKTAWLPPLFSGAVPPPSRPSPAPADDLPSLLASITYLDALISSIVSRGTPPDRIVLAGFSQGGIISLLHLLVSEGFSGRLAGVVGLCGYLPVEGEVQRLRTERGLGEGVGLVPVFLGQGTEDQWVPAWMWEDTVRGLGRLGVDDGVVETNEYPGGHEVGEKLVGDLGRWLGGVLPKLD</sequence>
<evidence type="ECO:0000256" key="5">
    <source>
        <dbReference type="ARBA" id="ARBA00022801"/>
    </source>
</evidence>
<dbReference type="GO" id="GO:0006631">
    <property type="term" value="P:fatty acid metabolic process"/>
    <property type="evidence" value="ECO:0007669"/>
    <property type="project" value="UniProtKB-KW"/>
</dbReference>
<keyword evidence="6" id="KW-0276">Fatty acid metabolism</keyword>
<dbReference type="GO" id="GO:0052689">
    <property type="term" value="F:carboxylic ester hydrolase activity"/>
    <property type="evidence" value="ECO:0007669"/>
    <property type="project" value="UniProtKB-KW"/>
</dbReference>
<evidence type="ECO:0000259" key="10">
    <source>
        <dbReference type="Pfam" id="PF02230"/>
    </source>
</evidence>
<accession>A0A6A6GFI9</accession>
<dbReference type="Gene3D" id="3.40.50.1820">
    <property type="entry name" value="alpha/beta hydrolase"/>
    <property type="match status" value="1"/>
</dbReference>
<keyword evidence="6" id="KW-0443">Lipid metabolism</keyword>
<dbReference type="Proteomes" id="UP000799538">
    <property type="component" value="Unassembled WGS sequence"/>
</dbReference>
<keyword evidence="5 11" id="KW-0378">Hydrolase</keyword>
<dbReference type="GO" id="GO:0008474">
    <property type="term" value="F:palmitoyl-(protein) hydrolase activity"/>
    <property type="evidence" value="ECO:0007669"/>
    <property type="project" value="UniProtKB-EC"/>
</dbReference>
<dbReference type="GO" id="GO:0005737">
    <property type="term" value="C:cytoplasm"/>
    <property type="evidence" value="ECO:0007669"/>
    <property type="project" value="TreeGrafter"/>
</dbReference>
<dbReference type="InterPro" id="IPR029058">
    <property type="entry name" value="AB_hydrolase_fold"/>
</dbReference>
<protein>
    <recommendedName>
        <fullName evidence="3">Acyl-protein thioesterase 1</fullName>
        <ecNumber evidence="2">3.1.2.22</ecNumber>
    </recommendedName>
    <alternativeName>
        <fullName evidence="8">Palmitoyl-protein hydrolase</fullName>
    </alternativeName>
</protein>
<comment type="function">
    <text evidence="7">Hydrolyzes fatty acids from S-acylated cysteine residues in proteins with a strong preference for palmitoylated G-alpha proteins over other acyl substrates. Mediates the deacylation of G-alpha proteins such as GPA1 in vivo, but has weak or no activity toward palmitoylated Ras proteins. Has weak lysophospholipase activity in vitro; however such activity may not exist in vivo.</text>
</comment>
<evidence type="ECO:0000313" key="11">
    <source>
        <dbReference type="EMBL" id="KAF2224428.1"/>
    </source>
</evidence>
<dbReference type="InterPro" id="IPR003140">
    <property type="entry name" value="PLipase/COase/thioEstase"/>
</dbReference>
<dbReference type="EC" id="3.1.2.22" evidence="2"/>
<dbReference type="PANTHER" id="PTHR10655:SF17">
    <property type="entry name" value="LYSOPHOSPHOLIPASE-LIKE PROTEIN 1"/>
    <property type="match status" value="1"/>
</dbReference>
<evidence type="ECO:0000256" key="4">
    <source>
        <dbReference type="ARBA" id="ARBA00022487"/>
    </source>
</evidence>
<gene>
    <name evidence="11" type="ORF">BDZ85DRAFT_318360</name>
</gene>
<feature type="domain" description="Phospholipase/carboxylesterase/thioesterase" evidence="10">
    <location>
        <begin position="24"/>
        <end position="232"/>
    </location>
</feature>
<reference evidence="12" key="1">
    <citation type="journal article" date="2020" name="Stud. Mycol.">
        <title>101 Dothideomycetes genomes: A test case for predicting lifestyles and emergence of pathogens.</title>
        <authorList>
            <person name="Haridas S."/>
            <person name="Albert R."/>
            <person name="Binder M."/>
            <person name="Bloem J."/>
            <person name="LaButti K."/>
            <person name="Salamov A."/>
            <person name="Andreopoulos B."/>
            <person name="Baker S."/>
            <person name="Barry K."/>
            <person name="Bills G."/>
            <person name="Bluhm B."/>
            <person name="Cannon C."/>
            <person name="Castanera R."/>
            <person name="Culley D."/>
            <person name="Daum C."/>
            <person name="Ezra D."/>
            <person name="Gonzalez J."/>
            <person name="Henrissat B."/>
            <person name="Kuo A."/>
            <person name="Liang C."/>
            <person name="Lipzen A."/>
            <person name="Lutzoni F."/>
            <person name="Magnuson J."/>
            <person name="Mondo S."/>
            <person name="Nolan M."/>
            <person name="Ohm R."/>
            <person name="Pangilinan J."/>
            <person name="Park H.-J."/>
            <person name="Ramirez L."/>
            <person name="Alfaro M."/>
            <person name="Sun H."/>
            <person name="Tritt A."/>
            <person name="Yoshinaga Y."/>
            <person name="Zwiers L.-H."/>
            <person name="Turgeon B."/>
            <person name="Goodwin S."/>
            <person name="Spatafora J."/>
            <person name="Crous P."/>
            <person name="Grigoriev I."/>
        </authorList>
    </citation>
    <scope>NUCLEOTIDE SEQUENCE [LARGE SCALE GENOMIC DNA]</scope>
    <source>
        <strain evidence="12">CECT 20119</strain>
    </source>
</reference>
<evidence type="ECO:0000256" key="2">
    <source>
        <dbReference type="ARBA" id="ARBA00012423"/>
    </source>
</evidence>
<proteinExistence type="inferred from homology"/>
<dbReference type="InterPro" id="IPR050565">
    <property type="entry name" value="LYPA1-2/EST-like"/>
</dbReference>
<evidence type="ECO:0000256" key="9">
    <source>
        <dbReference type="ARBA" id="ARBA00047337"/>
    </source>
</evidence>
<dbReference type="PANTHER" id="PTHR10655">
    <property type="entry name" value="LYSOPHOSPHOLIPASE-RELATED"/>
    <property type="match status" value="1"/>
</dbReference>
<keyword evidence="4" id="KW-0719">Serine esterase</keyword>
<evidence type="ECO:0000256" key="7">
    <source>
        <dbReference type="ARBA" id="ARBA00029392"/>
    </source>
</evidence>
<dbReference type="EMBL" id="ML992505">
    <property type="protein sequence ID" value="KAF2224428.1"/>
    <property type="molecule type" value="Genomic_DNA"/>
</dbReference>
<keyword evidence="12" id="KW-1185">Reference proteome</keyword>
<dbReference type="Pfam" id="PF02230">
    <property type="entry name" value="Abhydrolase_2"/>
    <property type="match status" value="1"/>
</dbReference>
<evidence type="ECO:0000256" key="1">
    <source>
        <dbReference type="ARBA" id="ARBA00006499"/>
    </source>
</evidence>
<organism evidence="11 12">
    <name type="scientific">Elsinoe ampelina</name>
    <dbReference type="NCBI Taxonomy" id="302913"/>
    <lineage>
        <taxon>Eukaryota</taxon>
        <taxon>Fungi</taxon>
        <taxon>Dikarya</taxon>
        <taxon>Ascomycota</taxon>
        <taxon>Pezizomycotina</taxon>
        <taxon>Dothideomycetes</taxon>
        <taxon>Dothideomycetidae</taxon>
        <taxon>Myriangiales</taxon>
        <taxon>Elsinoaceae</taxon>
        <taxon>Elsinoe</taxon>
    </lineage>
</organism>
<comment type="catalytic activity">
    <reaction evidence="9">
        <text>S-hexadecanoyl-L-cysteinyl-[protein] + H2O = L-cysteinyl-[protein] + hexadecanoate + H(+)</text>
        <dbReference type="Rhea" id="RHEA:19233"/>
        <dbReference type="Rhea" id="RHEA-COMP:10131"/>
        <dbReference type="Rhea" id="RHEA-COMP:11032"/>
        <dbReference type="ChEBI" id="CHEBI:7896"/>
        <dbReference type="ChEBI" id="CHEBI:15377"/>
        <dbReference type="ChEBI" id="CHEBI:15378"/>
        <dbReference type="ChEBI" id="CHEBI:29950"/>
        <dbReference type="ChEBI" id="CHEBI:74151"/>
        <dbReference type="EC" id="3.1.2.22"/>
    </reaction>
</comment>
<evidence type="ECO:0000256" key="3">
    <source>
        <dbReference type="ARBA" id="ARBA00014923"/>
    </source>
</evidence>
<dbReference type="OrthoDB" id="2418081at2759"/>
<evidence type="ECO:0000313" key="12">
    <source>
        <dbReference type="Proteomes" id="UP000799538"/>
    </source>
</evidence>
<evidence type="ECO:0000256" key="8">
    <source>
        <dbReference type="ARBA" id="ARBA00031195"/>
    </source>
</evidence>
<comment type="similarity">
    <text evidence="1">Belongs to the AB hydrolase superfamily. AB hydrolase 2 family.</text>
</comment>
<dbReference type="SUPFAM" id="SSF53474">
    <property type="entry name" value="alpha/beta-Hydrolases"/>
    <property type="match status" value="1"/>
</dbReference>
<evidence type="ECO:0000256" key="6">
    <source>
        <dbReference type="ARBA" id="ARBA00022832"/>
    </source>
</evidence>
<name>A0A6A6GFI9_9PEZI</name>
<dbReference type="AlphaFoldDB" id="A0A6A6GFI9"/>